<comment type="caution">
    <text evidence="9">The sequence shown here is derived from an EMBL/GenBank/DDBJ whole genome shotgun (WGS) entry which is preliminary data.</text>
</comment>
<dbReference type="PANTHER" id="PTHR33406">
    <property type="entry name" value="MEMBRANE PROTEIN MJ1562-RELATED"/>
    <property type="match status" value="1"/>
</dbReference>
<dbReference type="GO" id="GO:0005886">
    <property type="term" value="C:plasma membrane"/>
    <property type="evidence" value="ECO:0007669"/>
    <property type="project" value="UniProtKB-SubCell"/>
</dbReference>
<dbReference type="InterPro" id="IPR001036">
    <property type="entry name" value="Acrflvin-R"/>
</dbReference>
<dbReference type="Gene3D" id="1.20.1640.10">
    <property type="entry name" value="Multidrug efflux transporter AcrB transmembrane domain"/>
    <property type="match status" value="2"/>
</dbReference>
<dbReference type="Proteomes" id="UP000570493">
    <property type="component" value="Unassembled WGS sequence"/>
</dbReference>
<feature type="domain" description="SSD" evidence="8">
    <location>
        <begin position="318"/>
        <end position="440"/>
    </location>
</feature>
<accession>A0A7Y0DW62</accession>
<keyword evidence="3" id="KW-1003">Cell membrane</keyword>
<evidence type="ECO:0000259" key="8">
    <source>
        <dbReference type="PROSITE" id="PS50156"/>
    </source>
</evidence>
<dbReference type="InterPro" id="IPR050545">
    <property type="entry name" value="Mycobact_MmpL"/>
</dbReference>
<feature type="transmembrane region" description="Helical" evidence="7">
    <location>
        <begin position="757"/>
        <end position="779"/>
    </location>
</feature>
<keyword evidence="4 7" id="KW-0812">Transmembrane</keyword>
<dbReference type="GO" id="GO:0022857">
    <property type="term" value="F:transmembrane transporter activity"/>
    <property type="evidence" value="ECO:0007669"/>
    <property type="project" value="InterPro"/>
</dbReference>
<comment type="similarity">
    <text evidence="2">Belongs to the resistance-nodulation-cell division (RND) (TC 2.A.6) family. MmpL subfamily.</text>
</comment>
<dbReference type="AlphaFoldDB" id="A0A7Y0DW62"/>
<dbReference type="PANTHER" id="PTHR33406:SF6">
    <property type="entry name" value="MEMBRANE PROTEIN YDGH-RELATED"/>
    <property type="match status" value="1"/>
</dbReference>
<gene>
    <name evidence="9" type="ORF">HHO47_18385</name>
</gene>
<evidence type="ECO:0000256" key="4">
    <source>
        <dbReference type="ARBA" id="ARBA00022692"/>
    </source>
</evidence>
<dbReference type="PROSITE" id="PS50156">
    <property type="entry name" value="SSD"/>
    <property type="match status" value="1"/>
</dbReference>
<dbReference type="Pfam" id="PF03176">
    <property type="entry name" value="MMPL"/>
    <property type="match status" value="2"/>
</dbReference>
<feature type="transmembrane region" description="Helical" evidence="7">
    <location>
        <begin position="833"/>
        <end position="857"/>
    </location>
</feature>
<dbReference type="InterPro" id="IPR004869">
    <property type="entry name" value="MMPL_dom"/>
</dbReference>
<feature type="transmembrane region" description="Helical" evidence="7">
    <location>
        <begin position="707"/>
        <end position="724"/>
    </location>
</feature>
<reference evidence="9" key="1">
    <citation type="submission" date="2020-04" db="EMBL/GenBank/DDBJ databases">
        <title>Genome Sequencing for Pseudoaltermonas arctica.</title>
        <authorList>
            <person name="Elkins N.S."/>
        </authorList>
    </citation>
    <scope>NUCLEOTIDE SEQUENCE [LARGE SCALE GENOMIC DNA]</scope>
    <source>
        <strain evidence="9">NEC-BIFX-2020_0012</strain>
    </source>
</reference>
<feature type="transmembrane region" description="Helical" evidence="7">
    <location>
        <begin position="415"/>
        <end position="441"/>
    </location>
</feature>
<keyword evidence="10" id="KW-1185">Reference proteome</keyword>
<dbReference type="SUPFAM" id="SSF82866">
    <property type="entry name" value="Multidrug efflux transporter AcrB transmembrane domain"/>
    <property type="match status" value="2"/>
</dbReference>
<proteinExistence type="inferred from homology"/>
<keyword evidence="6 7" id="KW-0472">Membrane</keyword>
<feature type="transmembrane region" description="Helical" evidence="7">
    <location>
        <begin position="800"/>
        <end position="821"/>
    </location>
</feature>
<sequence length="877" mass="97881">MLEKYLDFVFRYPKSILALLVLITAYFLVASANLSEDNNPYFLPQDHPARSTIFDLREEFTGTHDSVLIALSNDNTVFNQASINAIFDLSRVAVQMNYVDQSDAKMLKQLQAAYPENRQLITRIDTILADGMTPNDGLLARELVSQSATWQLTDKQQRNLRVFAERLDPVREVAGLSSTENVFLDEHGTMFAQETVNQRNQDIEFVKNAVQDNELIEFGSISPDGKVALIVVELSILEDDAIGQVRAYEAFKQLVSDYQEAHPELKDDIYISGVPVFFAAQKQVIDHDFATLLPIVILLITVILAVFFKTILGVVIPLINVVMCTVWTMGMMAIVNAPLDVITAILPVFLLTICLSDAIHVMAEYYHQKKINKSRLVAIRKAMILMVSPVVLTTITTCLTFTMSTSSSIESLRNFGLFISFGMFVALIISLLLIPALLALFPNKDIIPTSQTVEDSSNNVSEKYFISRLLVRTLTPVIANRKVFTVVFIGLFVGSCFLASQVRVDDMGAGYFPEQSNFRISDDFINNHIAGTSPGWIEVDTGIKNGALTLEVAHFIDQLEQHIHQHSTVNYSYSLARYVRRINYTLNDFDPQYNRLPNEVERFTEIDEDTQQAYEVEIAGSDIIRQSILLFENSRGSDVTNVLNEDFSKTVLLYTLGTTVANDYQSFLDHTLPWIEKNKPEGVTITHAGSPIIWTAVLDALVKSQTVSASIALLTVLLVMITWFKSIRLGLAGTLPLLSTVMIYFALMTVLNIELNIGTAIISFLVLGIVDYSVHYILRIQHEIQNGHSINHALLNAMRVSGRAIIANVLVFSIGFIALLFSQHKALIDLGTLVGLSLLISGMVTLFVITLFAPWFFKGELKVRESKSADRVLTAEG</sequence>
<evidence type="ECO:0000256" key="6">
    <source>
        <dbReference type="ARBA" id="ARBA00023136"/>
    </source>
</evidence>
<dbReference type="InterPro" id="IPR000731">
    <property type="entry name" value="SSD"/>
</dbReference>
<evidence type="ECO:0000256" key="5">
    <source>
        <dbReference type="ARBA" id="ARBA00022989"/>
    </source>
</evidence>
<evidence type="ECO:0000256" key="1">
    <source>
        <dbReference type="ARBA" id="ARBA00004651"/>
    </source>
</evidence>
<feature type="transmembrane region" description="Helical" evidence="7">
    <location>
        <begin position="483"/>
        <end position="502"/>
    </location>
</feature>
<evidence type="ECO:0000256" key="7">
    <source>
        <dbReference type="SAM" id="Phobius"/>
    </source>
</evidence>
<evidence type="ECO:0000313" key="9">
    <source>
        <dbReference type="EMBL" id="NMM42715.1"/>
    </source>
</evidence>
<dbReference type="RefSeq" id="WP_169021610.1">
    <property type="nucleotide sequence ID" value="NZ_JABBMT010000053.1"/>
</dbReference>
<feature type="transmembrane region" description="Helical" evidence="7">
    <location>
        <begin position="341"/>
        <end position="361"/>
    </location>
</feature>
<feature type="transmembrane region" description="Helical" evidence="7">
    <location>
        <begin position="289"/>
        <end position="308"/>
    </location>
</feature>
<evidence type="ECO:0000256" key="2">
    <source>
        <dbReference type="ARBA" id="ARBA00010157"/>
    </source>
</evidence>
<feature type="transmembrane region" description="Helical" evidence="7">
    <location>
        <begin position="382"/>
        <end position="403"/>
    </location>
</feature>
<name>A0A7Y0DW62_9GAMM</name>
<evidence type="ECO:0000256" key="3">
    <source>
        <dbReference type="ARBA" id="ARBA00022475"/>
    </source>
</evidence>
<dbReference type="EMBL" id="JABBMT010000053">
    <property type="protein sequence ID" value="NMM42715.1"/>
    <property type="molecule type" value="Genomic_DNA"/>
</dbReference>
<comment type="subcellular location">
    <subcellularLocation>
        <location evidence="1">Cell membrane</location>
        <topology evidence="1">Multi-pass membrane protein</topology>
    </subcellularLocation>
</comment>
<feature type="transmembrane region" description="Helical" evidence="7">
    <location>
        <begin position="315"/>
        <end position="335"/>
    </location>
</feature>
<protein>
    <submittedName>
        <fullName evidence="9">MMPL family transporter</fullName>
    </submittedName>
</protein>
<feature type="transmembrane region" description="Helical" evidence="7">
    <location>
        <begin position="731"/>
        <end position="751"/>
    </location>
</feature>
<keyword evidence="5 7" id="KW-1133">Transmembrane helix</keyword>
<dbReference type="PRINTS" id="PR00702">
    <property type="entry name" value="ACRIFLAVINRP"/>
</dbReference>
<evidence type="ECO:0000313" key="10">
    <source>
        <dbReference type="Proteomes" id="UP000570493"/>
    </source>
</evidence>
<organism evidence="9 10">
    <name type="scientific">Pseudoalteromonas arctica</name>
    <dbReference type="NCBI Taxonomy" id="394751"/>
    <lineage>
        <taxon>Bacteria</taxon>
        <taxon>Pseudomonadati</taxon>
        <taxon>Pseudomonadota</taxon>
        <taxon>Gammaproteobacteria</taxon>
        <taxon>Alteromonadales</taxon>
        <taxon>Pseudoalteromonadaceae</taxon>
        <taxon>Pseudoalteromonas</taxon>
    </lineage>
</organism>